<gene>
    <name evidence="2" type="ORF">Q766_19465</name>
</gene>
<evidence type="ECO:0000313" key="3">
    <source>
        <dbReference type="Proteomes" id="UP000030111"/>
    </source>
</evidence>
<dbReference type="InterPro" id="IPR046537">
    <property type="entry name" value="DUF6602"/>
</dbReference>
<comment type="caution">
    <text evidence="2">The sequence shown here is derived from an EMBL/GenBank/DDBJ whole genome shotgun (WGS) entry which is preliminary data.</text>
</comment>
<dbReference type="Proteomes" id="UP000030111">
    <property type="component" value="Unassembled WGS sequence"/>
</dbReference>
<dbReference type="OrthoDB" id="337432at2"/>
<proteinExistence type="predicted"/>
<evidence type="ECO:0000313" key="2">
    <source>
        <dbReference type="EMBL" id="KGO91144.1"/>
    </source>
</evidence>
<dbReference type="EMBL" id="JRLY01000024">
    <property type="protein sequence ID" value="KGO91144.1"/>
    <property type="molecule type" value="Genomic_DNA"/>
</dbReference>
<reference evidence="2 3" key="1">
    <citation type="submission" date="2013-09" db="EMBL/GenBank/DDBJ databases">
        <authorList>
            <person name="Zeng Z."/>
            <person name="Chen C."/>
        </authorList>
    </citation>
    <scope>NUCLEOTIDE SEQUENCE [LARGE SCALE GENOMIC DNA]</scope>
    <source>
        <strain evidence="2 3">WB 4.1-42</strain>
    </source>
</reference>
<evidence type="ECO:0000259" key="1">
    <source>
        <dbReference type="Pfam" id="PF20247"/>
    </source>
</evidence>
<sequence length="280" mass="31951">MGYMYNDFLKNISQKFLNNFNEISTIYNFDFGDEFEIALCKSLRVALPNYYGICRGSIFTVDGNSVGDDIIIYDQFHFPTLRLLEDNTFAQKQQIPFEAVFAYIEAKNTLIIEGSGGNTIEKAWSQCQNVKKLYRQDVKYSKYSVNGIPFLKPKPHWPTKGNPIYTAIFSRGVRRKSNEQILETNIGTNELLIKISSLEQSMQPDLIIADYSSLIIPAIGTQIESPFFMEDKSFYSPQTTDGFAYGLGLSFMFYAFDNIKLGKIGWPKIISNGLNMHLNE</sequence>
<accession>A0A0A2MFV1</accession>
<dbReference type="RefSeq" id="WP_035739287.1">
    <property type="nucleotide sequence ID" value="NZ_JRLY01000024.1"/>
</dbReference>
<organism evidence="2 3">
    <name type="scientific">Flavobacterium subsaxonicum WB 4.1-42 = DSM 21790</name>
    <dbReference type="NCBI Taxonomy" id="1121898"/>
    <lineage>
        <taxon>Bacteria</taxon>
        <taxon>Pseudomonadati</taxon>
        <taxon>Bacteroidota</taxon>
        <taxon>Flavobacteriia</taxon>
        <taxon>Flavobacteriales</taxon>
        <taxon>Flavobacteriaceae</taxon>
        <taxon>Flavobacterium</taxon>
    </lineage>
</organism>
<dbReference type="Pfam" id="PF20247">
    <property type="entry name" value="DUF6602"/>
    <property type="match status" value="1"/>
</dbReference>
<feature type="domain" description="DUF6602" evidence="1">
    <location>
        <begin position="27"/>
        <end position="133"/>
    </location>
</feature>
<dbReference type="AlphaFoldDB" id="A0A0A2MFV1"/>
<name>A0A0A2MFV1_9FLAO</name>
<protein>
    <recommendedName>
        <fullName evidence="1">DUF6602 domain-containing protein</fullName>
    </recommendedName>
</protein>
<keyword evidence="3" id="KW-1185">Reference proteome</keyword>